<keyword evidence="3" id="KW-0472">Membrane</keyword>
<dbReference type="Pfam" id="PF00106">
    <property type="entry name" value="adh_short"/>
    <property type="match status" value="1"/>
</dbReference>
<dbReference type="Proteomes" id="UP000614601">
    <property type="component" value="Unassembled WGS sequence"/>
</dbReference>
<protein>
    <submittedName>
        <fullName evidence="4">Uncharacterized protein</fullName>
    </submittedName>
</protein>
<dbReference type="SUPFAM" id="SSF51735">
    <property type="entry name" value="NAD(P)-binding Rossmann-fold domains"/>
    <property type="match status" value="1"/>
</dbReference>
<evidence type="ECO:0000256" key="3">
    <source>
        <dbReference type="SAM" id="Phobius"/>
    </source>
</evidence>
<dbReference type="InterPro" id="IPR036291">
    <property type="entry name" value="NAD(P)-bd_dom_sf"/>
</dbReference>
<evidence type="ECO:0000313" key="5">
    <source>
        <dbReference type="Proteomes" id="UP000614601"/>
    </source>
</evidence>
<keyword evidence="3" id="KW-1133">Transmembrane helix</keyword>
<evidence type="ECO:0000256" key="2">
    <source>
        <dbReference type="RuleBase" id="RU000363"/>
    </source>
</evidence>
<dbReference type="PRINTS" id="PR00080">
    <property type="entry name" value="SDRFAMILY"/>
</dbReference>
<dbReference type="Gene3D" id="3.40.50.720">
    <property type="entry name" value="NAD(P)-binding Rossmann-like Domain"/>
    <property type="match status" value="1"/>
</dbReference>
<dbReference type="PANTHER" id="PTHR43313">
    <property type="entry name" value="SHORT-CHAIN DEHYDROGENASE/REDUCTASE FAMILY 9C"/>
    <property type="match status" value="1"/>
</dbReference>
<proteinExistence type="inferred from homology"/>
<sequence length="359" mass="40554">MALLGLDELAIWLIPISVGIFLVQQYALYLVLLFIVYFVTIRALESISLGNLQSKPVLITGCDSGFGFGLTIKCLKNGMPVFSACFDERGEKGLRDEAKKIPGGDQLLETFTLDVRSDESVNKAREFVEGKIAENGYKGLWGLVNNAGIGDMRGWDDWQTPAVYQRFWEVNALGVIRTTHAFRHLIKRTKGRIVNVTSITGKVAMPTIGPYSVSKMAVGAYSDIIRSELCQWGIKVCVLEPGFFKTPQANPQASLDDSARVWDRTPQSVKDEYGEEYYKWSQQIITGYLEYKCKPGAHLVVDAYYNALTSVLPRGRYQIGYDSTFQFTPLSYLPTRWQDWIFRYYTSYVARPPPTKVSY</sequence>
<feature type="transmembrane region" description="Helical" evidence="3">
    <location>
        <begin position="12"/>
        <end position="39"/>
    </location>
</feature>
<reference evidence="4" key="1">
    <citation type="submission" date="2020-09" db="EMBL/GenBank/DDBJ databases">
        <authorList>
            <person name="Kikuchi T."/>
        </authorList>
    </citation>
    <scope>NUCLEOTIDE SEQUENCE</scope>
    <source>
        <strain evidence="4">SH1</strain>
    </source>
</reference>
<comment type="caution">
    <text evidence="4">The sequence shown here is derived from an EMBL/GenBank/DDBJ whole genome shotgun (WGS) entry which is preliminary data.</text>
</comment>
<accession>A0A811JSH1</accession>
<organism evidence="4 5">
    <name type="scientific">Bursaphelenchus okinawaensis</name>
    <dbReference type="NCBI Taxonomy" id="465554"/>
    <lineage>
        <taxon>Eukaryota</taxon>
        <taxon>Metazoa</taxon>
        <taxon>Ecdysozoa</taxon>
        <taxon>Nematoda</taxon>
        <taxon>Chromadorea</taxon>
        <taxon>Rhabditida</taxon>
        <taxon>Tylenchina</taxon>
        <taxon>Tylenchomorpha</taxon>
        <taxon>Aphelenchoidea</taxon>
        <taxon>Aphelenchoididae</taxon>
        <taxon>Bursaphelenchus</taxon>
    </lineage>
</organism>
<evidence type="ECO:0000313" key="4">
    <source>
        <dbReference type="EMBL" id="CAD5206394.1"/>
    </source>
</evidence>
<dbReference type="InterPro" id="IPR002347">
    <property type="entry name" value="SDR_fam"/>
</dbReference>
<dbReference type="InterPro" id="IPR020904">
    <property type="entry name" value="Sc_DH/Rdtase_CS"/>
</dbReference>
<dbReference type="EMBL" id="CAJFCW020000001">
    <property type="protein sequence ID" value="CAG9081596.1"/>
    <property type="molecule type" value="Genomic_DNA"/>
</dbReference>
<name>A0A811JSH1_9BILA</name>
<dbReference type="GO" id="GO:0008202">
    <property type="term" value="P:steroid metabolic process"/>
    <property type="evidence" value="ECO:0007669"/>
    <property type="project" value="TreeGrafter"/>
</dbReference>
<dbReference type="Proteomes" id="UP000783686">
    <property type="component" value="Unassembled WGS sequence"/>
</dbReference>
<dbReference type="PANTHER" id="PTHR43313:SF7">
    <property type="entry name" value="17-BETA-HYDROXYSTEROID DEHYDROGENASE TYPE 6"/>
    <property type="match status" value="1"/>
</dbReference>
<keyword evidence="5" id="KW-1185">Reference proteome</keyword>
<dbReference type="AlphaFoldDB" id="A0A811JSH1"/>
<evidence type="ECO:0000256" key="1">
    <source>
        <dbReference type="ARBA" id="ARBA00023002"/>
    </source>
</evidence>
<dbReference type="GO" id="GO:0016491">
    <property type="term" value="F:oxidoreductase activity"/>
    <property type="evidence" value="ECO:0007669"/>
    <property type="project" value="UniProtKB-KW"/>
</dbReference>
<dbReference type="EMBL" id="CAJFDH010000001">
    <property type="protein sequence ID" value="CAD5206394.1"/>
    <property type="molecule type" value="Genomic_DNA"/>
</dbReference>
<gene>
    <name evidence="4" type="ORF">BOKJ2_LOCUS1078</name>
</gene>
<comment type="similarity">
    <text evidence="2">Belongs to the short-chain dehydrogenases/reductases (SDR) family.</text>
</comment>
<keyword evidence="3" id="KW-0812">Transmembrane</keyword>
<dbReference type="PRINTS" id="PR00081">
    <property type="entry name" value="GDHRDH"/>
</dbReference>
<dbReference type="PROSITE" id="PS00061">
    <property type="entry name" value="ADH_SHORT"/>
    <property type="match status" value="1"/>
</dbReference>
<dbReference type="OrthoDB" id="2102561at2759"/>
<keyword evidence="1" id="KW-0560">Oxidoreductase</keyword>